<dbReference type="EMBL" id="FPHL01000058">
    <property type="protein sequence ID" value="SFV69480.1"/>
    <property type="molecule type" value="Genomic_DNA"/>
</dbReference>
<organism evidence="1">
    <name type="scientific">hydrothermal vent metagenome</name>
    <dbReference type="NCBI Taxonomy" id="652676"/>
    <lineage>
        <taxon>unclassified sequences</taxon>
        <taxon>metagenomes</taxon>
        <taxon>ecological metagenomes</taxon>
    </lineage>
</organism>
<gene>
    <name evidence="1" type="ORF">MNB_SV-10-181</name>
</gene>
<proteinExistence type="predicted"/>
<dbReference type="Pfam" id="PF21651">
    <property type="entry name" value="DUF6858"/>
    <property type="match status" value="1"/>
</dbReference>
<evidence type="ECO:0000313" key="1">
    <source>
        <dbReference type="EMBL" id="SFV69480.1"/>
    </source>
</evidence>
<name>A0A1W1CUD9_9ZZZZ</name>
<sequence>MTRSILLDTHPMYAIKIPKSEMNMTAVPEIIDYFKGKIEENPEAVFITVFDHYAHTRELNGEIMEGLVSAQNLIFCFGHTIKNIDILAFRPKSIAIAETEDSFVFEFLETPRPEVNAWMTSWIKGLQATETDS</sequence>
<dbReference type="AlphaFoldDB" id="A0A1W1CUD9"/>
<accession>A0A1W1CUD9</accession>
<protein>
    <submittedName>
        <fullName evidence="1">Uncharacterized protein</fullName>
    </submittedName>
</protein>
<reference evidence="1" key="1">
    <citation type="submission" date="2016-10" db="EMBL/GenBank/DDBJ databases">
        <authorList>
            <person name="de Groot N.N."/>
        </authorList>
    </citation>
    <scope>NUCLEOTIDE SEQUENCE</scope>
</reference>
<dbReference type="InterPro" id="IPR049204">
    <property type="entry name" value="DUF6858"/>
</dbReference>